<dbReference type="GO" id="GO:0005634">
    <property type="term" value="C:nucleus"/>
    <property type="evidence" value="ECO:0007669"/>
    <property type="project" value="UniProtKB-SubCell"/>
</dbReference>
<dbReference type="GeneID" id="85227354"/>
<keyword evidence="5" id="KW-1185">Reference proteome</keyword>
<evidence type="ECO:0000256" key="2">
    <source>
        <dbReference type="ARBA" id="ARBA00023242"/>
    </source>
</evidence>
<evidence type="ECO:0000259" key="3">
    <source>
        <dbReference type="SMART" id="SM00906"/>
    </source>
</evidence>
<dbReference type="Pfam" id="PF04082">
    <property type="entry name" value="Fungal_trans"/>
    <property type="match status" value="1"/>
</dbReference>
<dbReference type="EMBL" id="CP119964">
    <property type="protein sequence ID" value="WFD40715.1"/>
    <property type="molecule type" value="Genomic_DNA"/>
</dbReference>
<dbReference type="PANTHER" id="PTHR31001">
    <property type="entry name" value="UNCHARACTERIZED TRANSCRIPTIONAL REGULATORY PROTEIN"/>
    <property type="match status" value="1"/>
</dbReference>
<dbReference type="GO" id="GO:0006351">
    <property type="term" value="P:DNA-templated transcription"/>
    <property type="evidence" value="ECO:0007669"/>
    <property type="project" value="InterPro"/>
</dbReference>
<dbReference type="RefSeq" id="XP_060123612.1">
    <property type="nucleotide sequence ID" value="XM_060267629.1"/>
</dbReference>
<evidence type="ECO:0000256" key="1">
    <source>
        <dbReference type="ARBA" id="ARBA00004123"/>
    </source>
</evidence>
<dbReference type="AlphaFoldDB" id="A0AAF0F4L0"/>
<dbReference type="InterPro" id="IPR007219">
    <property type="entry name" value="XnlR_reg_dom"/>
</dbReference>
<gene>
    <name evidence="4" type="ORF">MJAP1_003703</name>
</gene>
<dbReference type="GO" id="GO:0008270">
    <property type="term" value="F:zinc ion binding"/>
    <property type="evidence" value="ECO:0007669"/>
    <property type="project" value="InterPro"/>
</dbReference>
<dbReference type="Proteomes" id="UP001217754">
    <property type="component" value="Chromosome 7"/>
</dbReference>
<keyword evidence="2" id="KW-0539">Nucleus</keyword>
<dbReference type="GO" id="GO:0003677">
    <property type="term" value="F:DNA binding"/>
    <property type="evidence" value="ECO:0007669"/>
    <property type="project" value="InterPro"/>
</dbReference>
<feature type="domain" description="Xylanolytic transcriptional activator regulatory" evidence="3">
    <location>
        <begin position="133"/>
        <end position="206"/>
    </location>
</feature>
<evidence type="ECO:0000313" key="5">
    <source>
        <dbReference type="Proteomes" id="UP001217754"/>
    </source>
</evidence>
<evidence type="ECO:0000313" key="4">
    <source>
        <dbReference type="EMBL" id="WFD40715.1"/>
    </source>
</evidence>
<accession>A0AAF0F4L0</accession>
<dbReference type="SMART" id="SM00906">
    <property type="entry name" value="Fungal_trans"/>
    <property type="match status" value="1"/>
</dbReference>
<proteinExistence type="predicted"/>
<protein>
    <recommendedName>
        <fullName evidence="3">Xylanolytic transcriptional activator regulatory domain-containing protein</fullName>
    </recommendedName>
</protein>
<organism evidence="4 5">
    <name type="scientific">Malassezia japonica</name>
    <dbReference type="NCBI Taxonomy" id="223818"/>
    <lineage>
        <taxon>Eukaryota</taxon>
        <taxon>Fungi</taxon>
        <taxon>Dikarya</taxon>
        <taxon>Basidiomycota</taxon>
        <taxon>Ustilaginomycotina</taxon>
        <taxon>Malasseziomycetes</taxon>
        <taxon>Malasseziales</taxon>
        <taxon>Malasseziaceae</taxon>
        <taxon>Malassezia</taxon>
    </lineage>
</organism>
<sequence length="398" mass="45890">MYPREVSRRLIEVYLDTINLYRHPIPSNLVWEAFDKFYGKGGVVDAEHITQFGLLAAICSIATLYVAVSRPELIPELSKNGAYDELEASKHLCNASQIACFTAQNMCKEDIYTVLTFTLLSRLHFVRGRIELAWNATVNSVRVAFALGIHRDGESLGLDPETTERRRIVWSLVYPMERINSLGFGRPMIISDAFCDTRPPQLSASEVEVPEPLRPLFANVRPPNVLLINNLRSRLAYFIGDLAFEVQNVNKVVSYSRILQIHVAFNHFVMDELPFYFRIRLGNDELVQNTHCDNFYPHIKVQRYQLWLDFNFFILSLHCPYLVRYNARSREKYETSYEACLEAVKLNLALRRELLYDDSLPQRYRDSMAGFRWFNTVVVAGFILLKGPTQSDAALLTQ</sequence>
<dbReference type="CDD" id="cd12148">
    <property type="entry name" value="fungal_TF_MHR"/>
    <property type="match status" value="1"/>
</dbReference>
<reference evidence="4" key="1">
    <citation type="submission" date="2023-03" db="EMBL/GenBank/DDBJ databases">
        <title>Mating type loci evolution in Malassezia.</title>
        <authorList>
            <person name="Coelho M.A."/>
        </authorList>
    </citation>
    <scope>NUCLEOTIDE SEQUENCE</scope>
    <source>
        <strain evidence="4">CBS 9431</strain>
    </source>
</reference>
<name>A0AAF0F4L0_9BASI</name>
<dbReference type="PANTHER" id="PTHR31001:SF87">
    <property type="entry name" value="COL-21"/>
    <property type="match status" value="1"/>
</dbReference>
<dbReference type="InterPro" id="IPR050613">
    <property type="entry name" value="Sec_Metabolite_Reg"/>
</dbReference>
<comment type="subcellular location">
    <subcellularLocation>
        <location evidence="1">Nucleus</location>
    </subcellularLocation>
</comment>